<feature type="compositionally biased region" description="Low complexity" evidence="1">
    <location>
        <begin position="469"/>
        <end position="479"/>
    </location>
</feature>
<feature type="compositionally biased region" description="Low complexity" evidence="1">
    <location>
        <begin position="507"/>
        <end position="548"/>
    </location>
</feature>
<comment type="caution">
    <text evidence="2">The sequence shown here is derived from an EMBL/GenBank/DDBJ whole genome shotgun (WGS) entry which is preliminary data.</text>
</comment>
<dbReference type="AlphaFoldDB" id="A0AAE1BUD2"/>
<organism evidence="2 3">
    <name type="scientific">Petrolisthes cinctipes</name>
    <name type="common">Flat porcelain crab</name>
    <dbReference type="NCBI Taxonomy" id="88211"/>
    <lineage>
        <taxon>Eukaryota</taxon>
        <taxon>Metazoa</taxon>
        <taxon>Ecdysozoa</taxon>
        <taxon>Arthropoda</taxon>
        <taxon>Crustacea</taxon>
        <taxon>Multicrustacea</taxon>
        <taxon>Malacostraca</taxon>
        <taxon>Eumalacostraca</taxon>
        <taxon>Eucarida</taxon>
        <taxon>Decapoda</taxon>
        <taxon>Pleocyemata</taxon>
        <taxon>Anomura</taxon>
        <taxon>Galatheoidea</taxon>
        <taxon>Porcellanidae</taxon>
        <taxon>Petrolisthes</taxon>
    </lineage>
</organism>
<feature type="region of interest" description="Disordered" evidence="1">
    <location>
        <begin position="1"/>
        <end position="49"/>
    </location>
</feature>
<feature type="compositionally biased region" description="Pro residues" evidence="1">
    <location>
        <begin position="480"/>
        <end position="489"/>
    </location>
</feature>
<feature type="region of interest" description="Disordered" evidence="1">
    <location>
        <begin position="469"/>
        <end position="548"/>
    </location>
</feature>
<feature type="region of interest" description="Disordered" evidence="1">
    <location>
        <begin position="76"/>
        <end position="99"/>
    </location>
</feature>
<feature type="compositionally biased region" description="Basic residues" evidence="1">
    <location>
        <begin position="392"/>
        <end position="401"/>
    </location>
</feature>
<feature type="compositionally biased region" description="Pro residues" evidence="1">
    <location>
        <begin position="574"/>
        <end position="590"/>
    </location>
</feature>
<evidence type="ECO:0000313" key="3">
    <source>
        <dbReference type="Proteomes" id="UP001286313"/>
    </source>
</evidence>
<dbReference type="Proteomes" id="UP001286313">
    <property type="component" value="Unassembled WGS sequence"/>
</dbReference>
<keyword evidence="3" id="KW-1185">Reference proteome</keyword>
<accession>A0AAE1BUD2</accession>
<feature type="region of interest" description="Disordered" evidence="1">
    <location>
        <begin position="203"/>
        <end position="227"/>
    </location>
</feature>
<evidence type="ECO:0000256" key="1">
    <source>
        <dbReference type="SAM" id="MobiDB-lite"/>
    </source>
</evidence>
<name>A0AAE1BUD2_PETCI</name>
<feature type="compositionally biased region" description="Polar residues" evidence="1">
    <location>
        <begin position="76"/>
        <end position="95"/>
    </location>
</feature>
<proteinExistence type="predicted"/>
<feature type="compositionally biased region" description="Low complexity" evidence="1">
    <location>
        <begin position="352"/>
        <end position="383"/>
    </location>
</feature>
<evidence type="ECO:0000313" key="2">
    <source>
        <dbReference type="EMBL" id="KAK3857302.1"/>
    </source>
</evidence>
<sequence length="607" mass="68102">MEEKEAEEEEEEGKVNNNTCRPEEAVLASPGRVEEEPRETFTNGFPPSFAQNLPTQEFMGDFASSLPDSLAITPNTRITRSPQSTPHLFTSQRTEPLSRRSHVLGPTPLIPSPHPSSFPTCFKNWNKYDGKDFGELTIEYEFGGPDPTHEEEVEYYVKPFTLRRPAALPSFAEAGPLNALVLASNEKKKPVSNLPFIAARRPLLRRPQGPPGPRYRISKTPRPLRPFTPAMATRQQDIPIVRRRRHQRYIQRRFSQFEDDHDSAAAKQGSGGFISGRPDTFPQFASIGGFGPMSELTDTGNVDGTFMQEIDFPSVSLRDLNQREPQFSAPEFPQQDDNNNNAFTPSHPPPAHTTSTTTTTTTSTTTTTTPPRTQPHTTAAQAPLNRPPGRPLIKRPIKRPNRGLLPVRGAQFDPTGLPRRHPRFHTQCHNNLHILTLPTPLHYTSPLHPNTTLTSPQHYTYLTPTLHLPHPNTPLTSPHLPHPNTPPTTPQHHTYLTPTPHPPHPNTTPTTPQHHTYHTPTPHLPHPNTTPTTPQHHTYHTPTQHHTYHTTTPYLPHPNTTPTTPQHYTYLTPTPHPNTTPTPPTTPHLPHPQFSDYITCKVLKETG</sequence>
<feature type="region of interest" description="Disordered" evidence="1">
    <location>
        <begin position="257"/>
        <end position="280"/>
    </location>
</feature>
<feature type="region of interest" description="Disordered" evidence="1">
    <location>
        <begin position="327"/>
        <end position="417"/>
    </location>
</feature>
<feature type="region of interest" description="Disordered" evidence="1">
    <location>
        <begin position="574"/>
        <end position="593"/>
    </location>
</feature>
<feature type="compositionally biased region" description="Acidic residues" evidence="1">
    <location>
        <begin position="1"/>
        <end position="12"/>
    </location>
</feature>
<feature type="compositionally biased region" description="Polar residues" evidence="1">
    <location>
        <begin position="40"/>
        <end position="49"/>
    </location>
</feature>
<dbReference type="EMBL" id="JAWQEG010005639">
    <property type="protein sequence ID" value="KAK3857302.1"/>
    <property type="molecule type" value="Genomic_DNA"/>
</dbReference>
<gene>
    <name evidence="2" type="ORF">Pcinc_036442</name>
</gene>
<reference evidence="2" key="1">
    <citation type="submission" date="2023-10" db="EMBL/GenBank/DDBJ databases">
        <title>Genome assemblies of two species of porcelain crab, Petrolisthes cinctipes and Petrolisthes manimaculis (Anomura: Porcellanidae).</title>
        <authorList>
            <person name="Angst P."/>
        </authorList>
    </citation>
    <scope>NUCLEOTIDE SEQUENCE</scope>
    <source>
        <strain evidence="2">PB745_01</strain>
        <tissue evidence="2">Gill</tissue>
    </source>
</reference>
<protein>
    <submittedName>
        <fullName evidence="2">Uncharacterized protein</fullName>
    </submittedName>
</protein>